<keyword evidence="2" id="KW-1185">Reference proteome</keyword>
<organism evidence="1 2">
    <name type="scientific">Desulfofarcimen acetoxidans (strain ATCC 49208 / DSM 771 / KCTC 5769 / VKM B-1644 / 5575)</name>
    <name type="common">Desulfotomaculum acetoxidans</name>
    <dbReference type="NCBI Taxonomy" id="485916"/>
    <lineage>
        <taxon>Bacteria</taxon>
        <taxon>Bacillati</taxon>
        <taxon>Bacillota</taxon>
        <taxon>Clostridia</taxon>
        <taxon>Eubacteriales</taxon>
        <taxon>Peptococcaceae</taxon>
        <taxon>Desulfofarcimen</taxon>
    </lineage>
</organism>
<name>C8W2S4_DESAS</name>
<dbReference type="STRING" id="485916.Dtox_0117"/>
<dbReference type="HOGENOM" id="CLU_2632311_0_0_9"/>
<dbReference type="EMBL" id="CP001720">
    <property type="protein sequence ID" value="ACV61080.1"/>
    <property type="molecule type" value="Genomic_DNA"/>
</dbReference>
<sequence>MFAVRQEAIPKALPHKLALYMVRRATNNWGGDHPKLRLTEIVWDLLPFWQQAVVDETGSSHLLGGGWSTGLNNIGGG</sequence>
<accession>C8W2S4</accession>
<protein>
    <submittedName>
        <fullName evidence="1">Uncharacterized protein</fullName>
    </submittedName>
</protein>
<dbReference type="AlphaFoldDB" id="C8W2S4"/>
<reference evidence="1 2" key="1">
    <citation type="journal article" date="2009" name="Stand. Genomic Sci.">
        <title>Complete genome sequence of Desulfotomaculum acetoxidans type strain (5575).</title>
        <authorList>
            <person name="Spring S."/>
            <person name="Lapidus A."/>
            <person name="Schroder M."/>
            <person name="Gleim D."/>
            <person name="Sims D."/>
            <person name="Meincke L."/>
            <person name="Glavina Del Rio T."/>
            <person name="Tice H."/>
            <person name="Copeland A."/>
            <person name="Cheng J.F."/>
            <person name="Lucas S."/>
            <person name="Chen F."/>
            <person name="Nolan M."/>
            <person name="Bruce D."/>
            <person name="Goodwin L."/>
            <person name="Pitluck S."/>
            <person name="Ivanova N."/>
            <person name="Mavromatis K."/>
            <person name="Mikhailova N."/>
            <person name="Pati A."/>
            <person name="Chen A."/>
            <person name="Palaniappan K."/>
            <person name="Land M."/>
            <person name="Hauser L."/>
            <person name="Chang Y.J."/>
            <person name="Jeffries C.D."/>
            <person name="Chain P."/>
            <person name="Saunders E."/>
            <person name="Brettin T."/>
            <person name="Detter J.C."/>
            <person name="Goker M."/>
            <person name="Bristow J."/>
            <person name="Eisen J.A."/>
            <person name="Markowitz V."/>
            <person name="Hugenholtz P."/>
            <person name="Kyrpides N.C."/>
            <person name="Klenk H.P."/>
            <person name="Han C."/>
        </authorList>
    </citation>
    <scope>NUCLEOTIDE SEQUENCE [LARGE SCALE GENOMIC DNA]</scope>
    <source>
        <strain evidence="2">ATCC 49208 / DSM 771 / VKM B-1644</strain>
    </source>
</reference>
<dbReference type="KEGG" id="dae:Dtox_0117"/>
<evidence type="ECO:0000313" key="1">
    <source>
        <dbReference type="EMBL" id="ACV61080.1"/>
    </source>
</evidence>
<evidence type="ECO:0000313" key="2">
    <source>
        <dbReference type="Proteomes" id="UP000002217"/>
    </source>
</evidence>
<dbReference type="Proteomes" id="UP000002217">
    <property type="component" value="Chromosome"/>
</dbReference>
<proteinExistence type="predicted"/>
<gene>
    <name evidence="1" type="ordered locus">Dtox_0117</name>
</gene>